<evidence type="ECO:0000313" key="2">
    <source>
        <dbReference type="Proteomes" id="UP000233469"/>
    </source>
</evidence>
<dbReference type="VEuPathDB" id="FungiDB:RhiirA1_423335"/>
<dbReference type="VEuPathDB" id="FungiDB:FUN_024598"/>
<reference evidence="1 2" key="2">
    <citation type="submission" date="2017-10" db="EMBL/GenBank/DDBJ databases">
        <title>Extensive intraspecific genome diversity in a model arbuscular mycorrhizal fungus.</title>
        <authorList>
            <person name="Chen E.C.H."/>
            <person name="Morin E."/>
            <person name="Baudet D."/>
            <person name="Noel J."/>
            <person name="Ndikumana S."/>
            <person name="Charron P."/>
            <person name="St-Onge C."/>
            <person name="Giorgi J."/>
            <person name="Grigoriev I.V."/>
            <person name="Roux C."/>
            <person name="Martin F.M."/>
            <person name="Corradi N."/>
        </authorList>
    </citation>
    <scope>NUCLEOTIDE SEQUENCE [LARGE SCALE GENOMIC DNA]</scope>
    <source>
        <strain evidence="1 2">C2</strain>
    </source>
</reference>
<dbReference type="AlphaFoldDB" id="A0A2N1N4D2"/>
<dbReference type="Proteomes" id="UP000233469">
    <property type="component" value="Unassembled WGS sequence"/>
</dbReference>
<proteinExistence type="predicted"/>
<protein>
    <submittedName>
        <fullName evidence="1">Uncharacterized protein</fullName>
    </submittedName>
</protein>
<evidence type="ECO:0000313" key="1">
    <source>
        <dbReference type="EMBL" id="PKK68719.1"/>
    </source>
</evidence>
<gene>
    <name evidence="1" type="ORF">RhiirC2_781893</name>
</gene>
<reference evidence="1 2" key="1">
    <citation type="submission" date="2016-04" db="EMBL/GenBank/DDBJ databases">
        <title>Genome analyses suggest a sexual origin of heterokaryosis in a supposedly ancient asexual fungus.</title>
        <authorList>
            <person name="Ropars J."/>
            <person name="Sedzielewska K."/>
            <person name="Noel J."/>
            <person name="Charron P."/>
            <person name="Farinelli L."/>
            <person name="Marton T."/>
            <person name="Kruger M."/>
            <person name="Pelin A."/>
            <person name="Brachmann A."/>
            <person name="Corradi N."/>
        </authorList>
    </citation>
    <scope>NUCLEOTIDE SEQUENCE [LARGE SCALE GENOMIC DNA]</scope>
    <source>
        <strain evidence="1 2">C2</strain>
    </source>
</reference>
<dbReference type="EMBL" id="LLXL01000810">
    <property type="protein sequence ID" value="PKK68719.1"/>
    <property type="molecule type" value="Genomic_DNA"/>
</dbReference>
<name>A0A2N1N4D2_9GLOM</name>
<sequence length="288" mass="33763">MGTPNVNDLFSDDNVQASMMEFGKGMQKVMINFQDCTEKIKARRSRFSAISDHIKETKRLRNIFSQFVKESLKFNERLSNYSLDILFFVKCFKDYDNYSDEDILELMYDLLEKSQENHDLSKELKNKIKADDESGINDQLINIQNSLSGHIGKIKDEINREKISALIPKGEGIVSATTRYVIALFFDVKNLYLKLDEIFTIKDFDNSLTSIILEISKIETFWDMQSERIKYLIDNLSSGRDIQRQRVVHNLEEKWKNVGKECQIYNRVMRDVLNRDRLICTEVKSISY</sequence>
<accession>A0A2N1N4D2</accession>
<dbReference type="VEuPathDB" id="FungiDB:RhiirFUN_004119"/>
<organism evidence="1 2">
    <name type="scientific">Rhizophagus irregularis</name>
    <dbReference type="NCBI Taxonomy" id="588596"/>
    <lineage>
        <taxon>Eukaryota</taxon>
        <taxon>Fungi</taxon>
        <taxon>Fungi incertae sedis</taxon>
        <taxon>Mucoromycota</taxon>
        <taxon>Glomeromycotina</taxon>
        <taxon>Glomeromycetes</taxon>
        <taxon>Glomerales</taxon>
        <taxon>Glomeraceae</taxon>
        <taxon>Rhizophagus</taxon>
    </lineage>
</organism>
<comment type="caution">
    <text evidence="1">The sequence shown here is derived from an EMBL/GenBank/DDBJ whole genome shotgun (WGS) entry which is preliminary data.</text>
</comment>